<accession>A0A1M5FRR5</accession>
<sequence>MGKSKTKIYKSYDSNILEALFLKYKVSKYYIRQCINGSVQGIKPDNIKKDYVIMERANRNLVENLIKKTLE</sequence>
<evidence type="ECO:0000313" key="2">
    <source>
        <dbReference type="Proteomes" id="UP000184112"/>
    </source>
</evidence>
<evidence type="ECO:0000313" key="1">
    <source>
        <dbReference type="EMBL" id="SHF94205.1"/>
    </source>
</evidence>
<protein>
    <submittedName>
        <fullName evidence="1">Uncharacterized protein</fullName>
    </submittedName>
</protein>
<reference evidence="1 2" key="1">
    <citation type="submission" date="2016-11" db="EMBL/GenBank/DDBJ databases">
        <authorList>
            <person name="Jaros S."/>
            <person name="Januszkiewicz K."/>
            <person name="Wedrychowicz H."/>
        </authorList>
    </citation>
    <scope>NUCLEOTIDE SEQUENCE [LARGE SCALE GENOMIC DNA]</scope>
    <source>
        <strain evidence="1 2">DSM 6792</strain>
    </source>
</reference>
<organism evidence="1 2">
    <name type="scientific">Flavobacterium johnsoniae</name>
    <name type="common">Cytophaga johnsonae</name>
    <dbReference type="NCBI Taxonomy" id="986"/>
    <lineage>
        <taxon>Bacteria</taxon>
        <taxon>Pseudomonadati</taxon>
        <taxon>Bacteroidota</taxon>
        <taxon>Flavobacteriia</taxon>
        <taxon>Flavobacteriales</taxon>
        <taxon>Flavobacteriaceae</taxon>
        <taxon>Flavobacterium</taxon>
    </lineage>
</organism>
<dbReference type="RefSeq" id="WP_073407760.1">
    <property type="nucleotide sequence ID" value="NZ_CP158862.1"/>
</dbReference>
<dbReference type="AlphaFoldDB" id="A0A1M5FRR5"/>
<dbReference type="Proteomes" id="UP000184112">
    <property type="component" value="Unassembled WGS sequence"/>
</dbReference>
<gene>
    <name evidence="1" type="ORF">SAMN05444388_10168</name>
</gene>
<proteinExistence type="predicted"/>
<name>A0A1M5FRR5_FLAJO</name>
<dbReference type="EMBL" id="FQWH01000001">
    <property type="protein sequence ID" value="SHF94205.1"/>
    <property type="molecule type" value="Genomic_DNA"/>
</dbReference>